<keyword evidence="3" id="KW-1185">Reference proteome</keyword>
<feature type="non-terminal residue" evidence="2">
    <location>
        <position position="242"/>
    </location>
</feature>
<feature type="region of interest" description="Disordered" evidence="1">
    <location>
        <begin position="44"/>
        <end position="70"/>
    </location>
</feature>
<protein>
    <submittedName>
        <fullName evidence="2">Uncharacterized protein</fullName>
    </submittedName>
</protein>
<evidence type="ECO:0000256" key="1">
    <source>
        <dbReference type="SAM" id="MobiDB-lite"/>
    </source>
</evidence>
<feature type="region of interest" description="Disordered" evidence="1">
    <location>
        <begin position="107"/>
        <end position="145"/>
    </location>
</feature>
<dbReference type="OrthoDB" id="66510at2759"/>
<feature type="compositionally biased region" description="Polar residues" evidence="1">
    <location>
        <begin position="1"/>
        <end position="15"/>
    </location>
</feature>
<reference evidence="3" key="1">
    <citation type="journal article" date="2018" name="Nat. Microbiol.">
        <title>Leveraging single-cell genomics to expand the fungal tree of life.</title>
        <authorList>
            <person name="Ahrendt S.R."/>
            <person name="Quandt C.A."/>
            <person name="Ciobanu D."/>
            <person name="Clum A."/>
            <person name="Salamov A."/>
            <person name="Andreopoulos B."/>
            <person name="Cheng J.F."/>
            <person name="Woyke T."/>
            <person name="Pelin A."/>
            <person name="Henrissat B."/>
            <person name="Reynolds N.K."/>
            <person name="Benny G.L."/>
            <person name="Smith M.E."/>
            <person name="James T.Y."/>
            <person name="Grigoriev I.V."/>
        </authorList>
    </citation>
    <scope>NUCLEOTIDE SEQUENCE [LARGE SCALE GENOMIC DNA]</scope>
    <source>
        <strain evidence="3">RSA 1356</strain>
    </source>
</reference>
<feature type="region of interest" description="Disordered" evidence="1">
    <location>
        <begin position="1"/>
        <end position="32"/>
    </location>
</feature>
<gene>
    <name evidence="2" type="ORF">THASP1DRAFT_33393</name>
</gene>
<proteinExistence type="predicted"/>
<feature type="compositionally biased region" description="Basic and acidic residues" evidence="1">
    <location>
        <begin position="108"/>
        <end position="125"/>
    </location>
</feature>
<organism evidence="2 3">
    <name type="scientific">Thamnocephalis sphaerospora</name>
    <dbReference type="NCBI Taxonomy" id="78915"/>
    <lineage>
        <taxon>Eukaryota</taxon>
        <taxon>Fungi</taxon>
        <taxon>Fungi incertae sedis</taxon>
        <taxon>Zoopagomycota</taxon>
        <taxon>Zoopagomycotina</taxon>
        <taxon>Zoopagomycetes</taxon>
        <taxon>Zoopagales</taxon>
        <taxon>Sigmoideomycetaceae</taxon>
        <taxon>Thamnocephalis</taxon>
    </lineage>
</organism>
<feature type="compositionally biased region" description="Polar residues" evidence="1">
    <location>
        <begin position="126"/>
        <end position="138"/>
    </location>
</feature>
<evidence type="ECO:0000313" key="2">
    <source>
        <dbReference type="EMBL" id="RKP04799.1"/>
    </source>
</evidence>
<accession>A0A4V1IVP7</accession>
<evidence type="ECO:0000313" key="3">
    <source>
        <dbReference type="Proteomes" id="UP000271241"/>
    </source>
</evidence>
<name>A0A4V1IVP7_9FUNG</name>
<dbReference type="EMBL" id="KZ993444">
    <property type="protein sequence ID" value="RKP04799.1"/>
    <property type="molecule type" value="Genomic_DNA"/>
</dbReference>
<dbReference type="AlphaFoldDB" id="A0A4V1IVP7"/>
<dbReference type="Proteomes" id="UP000271241">
    <property type="component" value="Unassembled WGS sequence"/>
</dbReference>
<feature type="compositionally biased region" description="Low complexity" evidence="1">
    <location>
        <begin position="44"/>
        <end position="63"/>
    </location>
</feature>
<sequence length="242" mass="25867">MHLQIGTQSWTSLNMPHSELPTVADESRDGSIATERAASEVASLLANAQSSPSSAAPNTSDASHAQPVASHQGILEDFLQLVEPVEHDTDTDTSVITDKTALTALADDTEKAESRRSYEALKDASTRASSATPVSQSPAGDADPRLSVLNQDQLKPIATLFTQFYEEQAASANDLLPKYQRAVELMDLPSESRAALINVLAVDKTRNANVLLGYQKEYTDASTKDPLLSKDVGSCGKRAAQL</sequence>